<sequence length="215" mass="24527">MTHSVAKYILEGERRLRAGATSGNSRTPAMAKLMAKKSLSELRLFYRADPRLPQYEMAVPREWIDGNKHVNACYYLAAVKDPALAAHNEWDYGVEFRARTGQSNFVLESQVVHIRELLLGDRLLVTTRILELDDKRLHLLFEIINKREGYLAALAQYLTIHVTMGPPPKSCAIPDDLRSRLERIQAIHSQVPMPPGADRLKRLGPPKRFFKEATR</sequence>
<dbReference type="AlphaFoldDB" id="A0A7X3MWS3"/>
<dbReference type="OrthoDB" id="9803287at2"/>
<name>A0A7X3MWS3_9HYPH</name>
<reference evidence="1 2" key="1">
    <citation type="submission" date="2019-12" db="EMBL/GenBank/DDBJ databases">
        <authorList>
            <person name="Yuan C.-G."/>
        </authorList>
    </citation>
    <scope>NUCLEOTIDE SEQUENCE [LARGE SCALE GENOMIC DNA]</scope>
    <source>
        <strain evidence="1 2">KCTC 23863</strain>
    </source>
</reference>
<dbReference type="Gene3D" id="3.10.129.10">
    <property type="entry name" value="Hotdog Thioesterase"/>
    <property type="match status" value="1"/>
</dbReference>
<dbReference type="Pfam" id="PF13279">
    <property type="entry name" value="4HBT_2"/>
    <property type="match status" value="1"/>
</dbReference>
<organism evidence="1 2">
    <name type="scientific">Microvirga makkahensis</name>
    <dbReference type="NCBI Taxonomy" id="1128670"/>
    <lineage>
        <taxon>Bacteria</taxon>
        <taxon>Pseudomonadati</taxon>
        <taxon>Pseudomonadota</taxon>
        <taxon>Alphaproteobacteria</taxon>
        <taxon>Hyphomicrobiales</taxon>
        <taxon>Methylobacteriaceae</taxon>
        <taxon>Microvirga</taxon>
    </lineage>
</organism>
<dbReference type="EMBL" id="WURB01000043">
    <property type="protein sequence ID" value="MXQ14708.1"/>
    <property type="molecule type" value="Genomic_DNA"/>
</dbReference>
<evidence type="ECO:0000313" key="2">
    <source>
        <dbReference type="Proteomes" id="UP000436483"/>
    </source>
</evidence>
<comment type="caution">
    <text evidence="1">The sequence shown here is derived from an EMBL/GenBank/DDBJ whole genome shotgun (WGS) entry which is preliminary data.</text>
</comment>
<dbReference type="InterPro" id="IPR029069">
    <property type="entry name" value="HotDog_dom_sf"/>
</dbReference>
<evidence type="ECO:0008006" key="3">
    <source>
        <dbReference type="Google" id="ProtNLM"/>
    </source>
</evidence>
<reference evidence="1 2" key="2">
    <citation type="submission" date="2020-01" db="EMBL/GenBank/DDBJ databases">
        <title>Microvirga sp. nov., an arsenate reduction bacterium isolated from Tibet hotspring sediments.</title>
        <authorList>
            <person name="Xian W.-D."/>
            <person name="Li W.-J."/>
        </authorList>
    </citation>
    <scope>NUCLEOTIDE SEQUENCE [LARGE SCALE GENOMIC DNA]</scope>
    <source>
        <strain evidence="1 2">KCTC 23863</strain>
    </source>
</reference>
<gene>
    <name evidence="1" type="ORF">GR328_25320</name>
</gene>
<dbReference type="CDD" id="cd00586">
    <property type="entry name" value="4HBT"/>
    <property type="match status" value="1"/>
</dbReference>
<protein>
    <recommendedName>
        <fullName evidence="3">Thioesterase</fullName>
    </recommendedName>
</protein>
<evidence type="ECO:0000313" key="1">
    <source>
        <dbReference type="EMBL" id="MXQ14708.1"/>
    </source>
</evidence>
<dbReference type="Proteomes" id="UP000436483">
    <property type="component" value="Unassembled WGS sequence"/>
</dbReference>
<accession>A0A7X3MWS3</accession>
<proteinExistence type="predicted"/>
<dbReference type="SUPFAM" id="SSF54637">
    <property type="entry name" value="Thioesterase/thiol ester dehydrase-isomerase"/>
    <property type="match status" value="1"/>
</dbReference>
<keyword evidence="2" id="KW-1185">Reference proteome</keyword>